<sequence>MPSEEPIPNLGSSHSEHEGSHEENITDDGQDVKVAVFFTIYVNMPPRQGHRGMVRVPPRCFKHHKGCLIQMCQAL</sequence>
<dbReference type="KEGG" id="pgr:PGTG_21433"/>
<protein>
    <submittedName>
        <fullName evidence="2">Uncharacterized protein</fullName>
    </submittedName>
</protein>
<accession>H6QRB2</accession>
<evidence type="ECO:0000313" key="3">
    <source>
        <dbReference type="Proteomes" id="UP000008783"/>
    </source>
</evidence>
<name>H6QRB2_PUCGT</name>
<dbReference type="HOGENOM" id="CLU_2672260_0_0_1"/>
<keyword evidence="3" id="KW-1185">Reference proteome</keyword>
<proteinExistence type="predicted"/>
<dbReference type="InParanoid" id="H6QRB2"/>
<gene>
    <name evidence="2" type="ORF">PGTG_21433</name>
</gene>
<dbReference type="EMBL" id="DS178280">
    <property type="protein sequence ID" value="EHS63103.1"/>
    <property type="molecule type" value="Genomic_DNA"/>
</dbReference>
<dbReference type="RefSeq" id="XP_003889964.1">
    <property type="nucleotide sequence ID" value="XM_003889915.1"/>
</dbReference>
<organism evidence="2 3">
    <name type="scientific">Puccinia graminis f. sp. tritici (strain CRL 75-36-700-3 / race SCCL)</name>
    <name type="common">Black stem rust fungus</name>
    <dbReference type="NCBI Taxonomy" id="418459"/>
    <lineage>
        <taxon>Eukaryota</taxon>
        <taxon>Fungi</taxon>
        <taxon>Dikarya</taxon>
        <taxon>Basidiomycota</taxon>
        <taxon>Pucciniomycotina</taxon>
        <taxon>Pucciniomycetes</taxon>
        <taxon>Pucciniales</taxon>
        <taxon>Pucciniaceae</taxon>
        <taxon>Puccinia</taxon>
    </lineage>
</organism>
<dbReference type="VEuPathDB" id="FungiDB:PGTG_21433"/>
<dbReference type="Proteomes" id="UP000008783">
    <property type="component" value="Unassembled WGS sequence"/>
</dbReference>
<evidence type="ECO:0000256" key="1">
    <source>
        <dbReference type="SAM" id="MobiDB-lite"/>
    </source>
</evidence>
<reference evidence="3" key="1">
    <citation type="journal article" date="2011" name="Proc. Natl. Acad. Sci. U.S.A.">
        <title>Obligate biotrophy features unraveled by the genomic analysis of rust fungi.</title>
        <authorList>
            <person name="Duplessis S."/>
            <person name="Cuomo C.A."/>
            <person name="Lin Y.-C."/>
            <person name="Aerts A."/>
            <person name="Tisserant E."/>
            <person name="Veneault-Fourrey C."/>
            <person name="Joly D.L."/>
            <person name="Hacquard S."/>
            <person name="Amselem J."/>
            <person name="Cantarel B.L."/>
            <person name="Chiu R."/>
            <person name="Coutinho P.M."/>
            <person name="Feau N."/>
            <person name="Field M."/>
            <person name="Frey P."/>
            <person name="Gelhaye E."/>
            <person name="Goldberg J."/>
            <person name="Grabherr M.G."/>
            <person name="Kodira C.D."/>
            <person name="Kohler A."/>
            <person name="Kuees U."/>
            <person name="Lindquist E.A."/>
            <person name="Lucas S.M."/>
            <person name="Mago R."/>
            <person name="Mauceli E."/>
            <person name="Morin E."/>
            <person name="Murat C."/>
            <person name="Pangilinan J.L."/>
            <person name="Park R."/>
            <person name="Pearson M."/>
            <person name="Quesneville H."/>
            <person name="Rouhier N."/>
            <person name="Sakthikumar S."/>
            <person name="Salamov A.A."/>
            <person name="Schmutz J."/>
            <person name="Selles B."/>
            <person name="Shapiro H."/>
            <person name="Tanguay P."/>
            <person name="Tuskan G.A."/>
            <person name="Henrissat B."/>
            <person name="Van de Peer Y."/>
            <person name="Rouze P."/>
            <person name="Ellis J.G."/>
            <person name="Dodds P.N."/>
            <person name="Schein J.E."/>
            <person name="Zhong S."/>
            <person name="Hamelin R.C."/>
            <person name="Grigoriev I.V."/>
            <person name="Szabo L.J."/>
            <person name="Martin F."/>
        </authorList>
    </citation>
    <scope>NUCLEOTIDE SEQUENCE [LARGE SCALE GENOMIC DNA]</scope>
    <source>
        <strain evidence="3">CRL 75-36-700-3 / race SCCL</strain>
    </source>
</reference>
<evidence type="ECO:0000313" key="2">
    <source>
        <dbReference type="EMBL" id="EHS63103.1"/>
    </source>
</evidence>
<feature type="compositionally biased region" description="Basic and acidic residues" evidence="1">
    <location>
        <begin position="14"/>
        <end position="24"/>
    </location>
</feature>
<dbReference type="AlphaFoldDB" id="H6QRB2"/>
<dbReference type="GeneID" id="13540540"/>
<feature type="region of interest" description="Disordered" evidence="1">
    <location>
        <begin position="1"/>
        <end position="28"/>
    </location>
</feature>